<comment type="catalytic activity">
    <reaction evidence="10">
        <text>an acyl-CoA + a 1,2-diacyl-sn-glycerol = a triacyl-sn-glycerol + CoA</text>
        <dbReference type="Rhea" id="RHEA:10868"/>
        <dbReference type="ChEBI" id="CHEBI:17815"/>
        <dbReference type="ChEBI" id="CHEBI:57287"/>
        <dbReference type="ChEBI" id="CHEBI:58342"/>
        <dbReference type="ChEBI" id="CHEBI:64615"/>
        <dbReference type="EC" id="2.3.1.20"/>
    </reaction>
</comment>
<organism evidence="13 14">
    <name type="scientific">Kalanchoe fedtschenkoi</name>
    <name type="common">Lavender scallops</name>
    <name type="synonym">South American air plant</name>
    <dbReference type="NCBI Taxonomy" id="63787"/>
    <lineage>
        <taxon>Eukaryota</taxon>
        <taxon>Viridiplantae</taxon>
        <taxon>Streptophyta</taxon>
        <taxon>Embryophyta</taxon>
        <taxon>Tracheophyta</taxon>
        <taxon>Spermatophyta</taxon>
        <taxon>Magnoliopsida</taxon>
        <taxon>eudicotyledons</taxon>
        <taxon>Gunneridae</taxon>
        <taxon>Pentapetalae</taxon>
        <taxon>Saxifragales</taxon>
        <taxon>Crassulaceae</taxon>
        <taxon>Kalanchoe</taxon>
    </lineage>
</organism>
<dbReference type="PANTHER" id="PTHR31650">
    <property type="entry name" value="O-ACYLTRANSFERASE (WSD1-LIKE) FAMILY PROTEIN"/>
    <property type="match status" value="1"/>
</dbReference>
<accession>A0A7N0TWU3</accession>
<dbReference type="Pfam" id="PF03007">
    <property type="entry name" value="WS_DGAT_cat"/>
    <property type="match status" value="1"/>
</dbReference>
<evidence type="ECO:0000256" key="1">
    <source>
        <dbReference type="ARBA" id="ARBA00004162"/>
    </source>
</evidence>
<dbReference type="UniPathway" id="UPA00282"/>
<feature type="domain" description="O-acyltransferase WSD1 C-terminal" evidence="12">
    <location>
        <begin position="307"/>
        <end position="453"/>
    </location>
</feature>
<dbReference type="InterPro" id="IPR004255">
    <property type="entry name" value="O-acyltransferase_WSD1_N"/>
</dbReference>
<evidence type="ECO:0000313" key="14">
    <source>
        <dbReference type="Proteomes" id="UP000594263"/>
    </source>
</evidence>
<dbReference type="GO" id="GO:0019432">
    <property type="term" value="P:triglyceride biosynthetic process"/>
    <property type="evidence" value="ECO:0007669"/>
    <property type="project" value="UniProtKB-UniPathway"/>
</dbReference>
<keyword evidence="5" id="KW-0808">Transferase</keyword>
<evidence type="ECO:0000256" key="4">
    <source>
        <dbReference type="ARBA" id="ARBA00005189"/>
    </source>
</evidence>
<evidence type="ECO:0000256" key="10">
    <source>
        <dbReference type="ARBA" id="ARBA00048109"/>
    </source>
</evidence>
<comment type="pathway">
    <text evidence="3">Glycerolipid metabolism; triacylglycerol biosynthesis.</text>
</comment>
<dbReference type="GO" id="GO:0047196">
    <property type="term" value="F:long-chain-alcohol O-fatty-acyltransferase activity"/>
    <property type="evidence" value="ECO:0007669"/>
    <property type="project" value="UniProtKB-EC"/>
</dbReference>
<keyword evidence="14" id="KW-1185">Reference proteome</keyword>
<keyword evidence="7" id="KW-0012">Acyltransferase</keyword>
<evidence type="ECO:0000259" key="11">
    <source>
        <dbReference type="Pfam" id="PF03007"/>
    </source>
</evidence>
<dbReference type="InterPro" id="IPR045034">
    <property type="entry name" value="O-acyltransferase_WSD1-like"/>
</dbReference>
<comment type="pathway">
    <text evidence="4">Lipid metabolism.</text>
</comment>
<evidence type="ECO:0000256" key="6">
    <source>
        <dbReference type="ARBA" id="ARBA00022824"/>
    </source>
</evidence>
<comment type="similarity">
    <text evidence="8">In the N-terminal section; belongs to the long-chain O-acyltransferase family.</text>
</comment>
<evidence type="ECO:0000256" key="7">
    <source>
        <dbReference type="ARBA" id="ARBA00023315"/>
    </source>
</evidence>
<keyword evidence="6" id="KW-0256">Endoplasmic reticulum</keyword>
<feature type="domain" description="O-acyltransferase WSD1-like N-terminal" evidence="11">
    <location>
        <begin position="57"/>
        <end position="172"/>
    </location>
</feature>
<name>A0A7N0TWU3_KALFE</name>
<evidence type="ECO:0000313" key="13">
    <source>
        <dbReference type="EnsemblPlants" id="Kaladp0048s0139.1.v1.1"/>
    </source>
</evidence>
<dbReference type="AlphaFoldDB" id="A0A7N0TWU3"/>
<dbReference type="GO" id="GO:0005886">
    <property type="term" value="C:plasma membrane"/>
    <property type="evidence" value="ECO:0007669"/>
    <property type="project" value="UniProtKB-SubCell"/>
</dbReference>
<dbReference type="EnsemblPlants" id="Kaladp0048s0139.1.v1.1">
    <property type="protein sequence ID" value="Kaladp0048s0139.1.v1.1"/>
    <property type="gene ID" value="Kaladp0048s0139.v1.1"/>
</dbReference>
<evidence type="ECO:0000256" key="5">
    <source>
        <dbReference type="ARBA" id="ARBA00022679"/>
    </source>
</evidence>
<evidence type="ECO:0000256" key="9">
    <source>
        <dbReference type="ARBA" id="ARBA00047604"/>
    </source>
</evidence>
<evidence type="ECO:0000256" key="3">
    <source>
        <dbReference type="ARBA" id="ARBA00004771"/>
    </source>
</evidence>
<dbReference type="Gramene" id="Kaladp0048s0139.1.v1.1">
    <property type="protein sequence ID" value="Kaladp0048s0139.1.v1.1"/>
    <property type="gene ID" value="Kaladp0048s0139.v1.1"/>
</dbReference>
<dbReference type="Pfam" id="PF06974">
    <property type="entry name" value="WS_DGAT_C"/>
    <property type="match status" value="1"/>
</dbReference>
<reference evidence="13" key="1">
    <citation type="submission" date="2021-01" db="UniProtKB">
        <authorList>
            <consortium name="EnsemblPlants"/>
        </authorList>
    </citation>
    <scope>IDENTIFICATION</scope>
</reference>
<evidence type="ECO:0008006" key="15">
    <source>
        <dbReference type="Google" id="ProtNLM"/>
    </source>
</evidence>
<proteinExistence type="inferred from homology"/>
<dbReference type="SUPFAM" id="SSF52777">
    <property type="entry name" value="CoA-dependent acyltransferases"/>
    <property type="match status" value="1"/>
</dbReference>
<dbReference type="PANTHER" id="PTHR31650:SF41">
    <property type="entry name" value="O-ACYLTRANSFERASE WSD1-LIKE ISOFORM X1"/>
    <property type="match status" value="1"/>
</dbReference>
<dbReference type="Proteomes" id="UP000594263">
    <property type="component" value="Unplaced"/>
</dbReference>
<dbReference type="GO" id="GO:0004144">
    <property type="term" value="F:diacylglycerol O-acyltransferase activity"/>
    <property type="evidence" value="ECO:0007669"/>
    <property type="project" value="UniProtKB-EC"/>
</dbReference>
<evidence type="ECO:0000256" key="2">
    <source>
        <dbReference type="ARBA" id="ARBA00004586"/>
    </source>
</evidence>
<evidence type="ECO:0000256" key="8">
    <source>
        <dbReference type="ARBA" id="ARBA00024360"/>
    </source>
</evidence>
<dbReference type="InterPro" id="IPR009721">
    <property type="entry name" value="O-acyltransferase_WSD1_C"/>
</dbReference>
<protein>
    <recommendedName>
        <fullName evidence="15">Diacylglycerol O-acyltransferase</fullName>
    </recommendedName>
</protein>
<dbReference type="GO" id="GO:0005789">
    <property type="term" value="C:endoplasmic reticulum membrane"/>
    <property type="evidence" value="ECO:0007669"/>
    <property type="project" value="UniProtKB-SubCell"/>
</dbReference>
<sequence length="459" mass="51126">MKGYFSRFENGDQPMTPIGQIFAQPSLYQVMNTVLTTASPVDVTSLKAELANSPFTRLPRFTSLLHRDPKSGQEHWRRTRVIIEDHVKVIDDCSQIDDVNDYLADLAVSCPLPTNKPLWEIHVLPAHSCTIIIRTHHALADGLSMMSLLQSFGSTKSQPPAENVKRRKPTNAMNDEKKLPIIVWDFFNMIWFTFIYAVELIMRLLVKDDETMLKGGDGVELWPRKLATASFFIEDMKAVKTSVFPNATINDVMLGIVSLGLSLYMHLSSPGVREGTRITAFTMANLRSTSGIPDITDLVTGDSETWWGNKVGFLLHPIRICKPGETDPVQHLKAAQAAMNKKKISKVAHLSHFFLNMARTLFSPKFSAWLFYRAACNTTLLFSNTMGPTREIYMAGNLVTSIKASATGSPQAVTIHAVSYVGKVEMQVLVAKDIVPDPDVLAKCFEEALQNLKKATMHG</sequence>
<evidence type="ECO:0000259" key="12">
    <source>
        <dbReference type="Pfam" id="PF06974"/>
    </source>
</evidence>
<comment type="subcellular location">
    <subcellularLocation>
        <location evidence="1">Cell membrane</location>
        <topology evidence="1">Single-pass membrane protein</topology>
    </subcellularLocation>
    <subcellularLocation>
        <location evidence="2">Endoplasmic reticulum membrane</location>
    </subcellularLocation>
</comment>
<comment type="catalytic activity">
    <reaction evidence="9">
        <text>a long chain fatty alcohol + a fatty acyl-CoA = a long-chain alcohol wax ester + CoA</text>
        <dbReference type="Rhea" id="RHEA:38443"/>
        <dbReference type="ChEBI" id="CHEBI:17135"/>
        <dbReference type="ChEBI" id="CHEBI:57287"/>
        <dbReference type="ChEBI" id="CHEBI:77636"/>
        <dbReference type="ChEBI" id="CHEBI:235323"/>
        <dbReference type="EC" id="2.3.1.75"/>
    </reaction>
</comment>